<dbReference type="EMBL" id="CCKQ01002402">
    <property type="protein sequence ID" value="CDW73491.1"/>
    <property type="molecule type" value="Genomic_DNA"/>
</dbReference>
<accession>A0A077ZY66</accession>
<keyword evidence="3" id="KW-1185">Reference proteome</keyword>
<name>A0A077ZY66_STYLE</name>
<organism evidence="2 3">
    <name type="scientific">Stylonychia lemnae</name>
    <name type="common">Ciliate</name>
    <dbReference type="NCBI Taxonomy" id="5949"/>
    <lineage>
        <taxon>Eukaryota</taxon>
        <taxon>Sar</taxon>
        <taxon>Alveolata</taxon>
        <taxon>Ciliophora</taxon>
        <taxon>Intramacronucleata</taxon>
        <taxon>Spirotrichea</taxon>
        <taxon>Stichotrichia</taxon>
        <taxon>Sporadotrichida</taxon>
        <taxon>Oxytrichidae</taxon>
        <taxon>Stylonychinae</taxon>
        <taxon>Stylonychia</taxon>
    </lineage>
</organism>
<evidence type="ECO:0000256" key="1">
    <source>
        <dbReference type="SAM" id="MobiDB-lite"/>
    </source>
</evidence>
<proteinExistence type="predicted"/>
<evidence type="ECO:0000313" key="2">
    <source>
        <dbReference type="EMBL" id="CDW73491.1"/>
    </source>
</evidence>
<feature type="compositionally biased region" description="Polar residues" evidence="1">
    <location>
        <begin position="22"/>
        <end position="36"/>
    </location>
</feature>
<dbReference type="InParanoid" id="A0A077ZY66"/>
<gene>
    <name evidence="2" type="primary">Contig8673.g9257</name>
    <name evidence="2" type="ORF">STYLEM_2471</name>
</gene>
<protein>
    <submittedName>
        <fullName evidence="2">Uncharacterized protein</fullName>
    </submittedName>
</protein>
<dbReference type="AlphaFoldDB" id="A0A077ZY66"/>
<feature type="region of interest" description="Disordered" evidence="1">
    <location>
        <begin position="13"/>
        <end position="36"/>
    </location>
</feature>
<evidence type="ECO:0000313" key="3">
    <source>
        <dbReference type="Proteomes" id="UP000039865"/>
    </source>
</evidence>
<sequence length="503" mass="59242">MSSFQKDKLQMIQRMKRAKSQAKLQQCETSQQSPTATIRLNEIRQISQERDMSSDRNPKSRNNQLTVLSDRARIFTKIQRPSVEKTPKLHAPQRFKSINKSAQILTEQRSLPQMKTVEQQISPKQIHQYYQKIKASPKPTPLREAKYVTPQLRLERKESSINTEPKITTIFNSRSVSNVEDPSINRDSLSPSKLRVQLPTLVYNQSPEIVTLKNKKPYLQFDYIEKLQNFIFYDRYRFQIGSEAINDSSINRQMQKLRKSDDIIYLNYQRHYYQGQILILTKDKRFYIYDLAQQHLQDISSRMPKLLMDKIVLPKIKSGFSNKISQGKPKFELLNNFVEFELYQSQLGFLFKDGQQSLILFLARDQQHPLILVEDYDDFDFVEWKNNLCIQSFKIKNDRVKIQSVRLSLKDENILKNITNASFHIEMLKPNQSLENKTTTYNQFLKIKFAVMNKNNLRMCIGLNTEPDKFYLFLIDVYQTKSLRNALKSTNVLRGFYELGIGQ</sequence>
<dbReference type="Proteomes" id="UP000039865">
    <property type="component" value="Unassembled WGS sequence"/>
</dbReference>
<reference evidence="2 3" key="1">
    <citation type="submission" date="2014-06" db="EMBL/GenBank/DDBJ databases">
        <authorList>
            <person name="Swart Estienne"/>
        </authorList>
    </citation>
    <scope>NUCLEOTIDE SEQUENCE [LARGE SCALE GENOMIC DNA]</scope>
    <source>
        <strain evidence="2 3">130c</strain>
    </source>
</reference>